<accession>G0HHH4</accession>
<feature type="transmembrane region" description="Helical" evidence="2">
    <location>
        <begin position="424"/>
        <end position="443"/>
    </location>
</feature>
<dbReference type="KEGG" id="cva:CVAR_2104"/>
<reference evidence="3 4" key="1">
    <citation type="journal article" date="2011" name="BMC Genomics">
        <title>Complete genome sequence of Corynebacterium variabile DSM 44702 isolated from the surface of smear-ripened cheeses and insights into cheese ripening and flavor generation.</title>
        <authorList>
            <person name="Schroeder J."/>
            <person name="Maus I."/>
            <person name="Trost E."/>
            <person name="Tauch A."/>
        </authorList>
    </citation>
    <scope>NUCLEOTIDE SEQUENCE [LARGE SCALE GENOMIC DNA]</scope>
    <source>
        <strain evidence="4">DSM 44702 / JCM 12073 / NCIMB 30131</strain>
    </source>
</reference>
<sequence length="591" mass="62247">MRPSAGTMGRVNNESHRPSPRSRNTGRGSEERRRRAGTSGPERGTVRSFSRNASRSSTTARDTSRASTRGVTRDVTRGGEGFVDGAHGADPRDPRQRAAARASGRPASQGRFGAFWSVWGPHIRRFGPGILLNHGVTVAVALVIAVVLAIGTTFRAVPAYIGSVWLLSNLAPVTISGASLGVAPLLPALLIFVAHSRRIRTTCGTTVTVRGIRTVAVLGILVPAVFTLIAWLMVWDASKVFDVAPPNIFLALLTTVLLNGAVVIAGLGPKIWRALLLRRGMPTWPVESVLLADRFFKVLLLVGAAVAAIGLLVNHAAVGRAYDIAGGAGGVLGLTLLSLVYFPNLAVGATSVIMGGEMHIGDGSASLFAVTNANMPPLPVLAVMPNDSIPLGPVWLLIPAVAAVVTVYRWFAGRRFIESPLFTAMGAGLCAAVAGLLIAWFAGGELGYYGSTGPLLWLTPLLFLGWMVLPSLVVFGWVAWSGRRVTESAGDFADDYVDDEAAEDVEEAAAEEDISAGSADDDSSDDEEEAAEEQDTEEDAEEEPTSDDALETEASDEAEKPGDEGDGTAEEDPDDDPDDVSDEADGTDDDK</sequence>
<feature type="transmembrane region" description="Helical" evidence="2">
    <location>
        <begin position="215"/>
        <end position="235"/>
    </location>
</feature>
<dbReference type="eggNOG" id="ENOG5033EIZ">
    <property type="taxonomic scope" value="Bacteria"/>
</dbReference>
<organism evidence="3 4">
    <name type="scientific">Corynebacterium variabile (strain DSM 44702 / CIP 107183 / JCM 12073 / NCIMB 30131)</name>
    <name type="common">Corynebacterium mooreparkense</name>
    <dbReference type="NCBI Taxonomy" id="858619"/>
    <lineage>
        <taxon>Bacteria</taxon>
        <taxon>Bacillati</taxon>
        <taxon>Actinomycetota</taxon>
        <taxon>Actinomycetes</taxon>
        <taxon>Mycobacteriales</taxon>
        <taxon>Corynebacteriaceae</taxon>
        <taxon>Corynebacterium</taxon>
    </lineage>
</organism>
<protein>
    <submittedName>
        <fullName evidence="3">Putative membrane protein</fullName>
    </submittedName>
</protein>
<dbReference type="EMBL" id="CP002917">
    <property type="protein sequence ID" value="AEK37454.1"/>
    <property type="molecule type" value="Genomic_DNA"/>
</dbReference>
<feature type="transmembrane region" description="Helical" evidence="2">
    <location>
        <begin position="247"/>
        <end position="268"/>
    </location>
</feature>
<evidence type="ECO:0000313" key="3">
    <source>
        <dbReference type="EMBL" id="AEK37454.1"/>
    </source>
</evidence>
<gene>
    <name evidence="3" type="ordered locus">CVAR_2104</name>
</gene>
<feature type="compositionally biased region" description="Acidic residues" evidence="1">
    <location>
        <begin position="564"/>
        <end position="591"/>
    </location>
</feature>
<keyword evidence="2" id="KW-0812">Transmembrane</keyword>
<feature type="transmembrane region" description="Helical" evidence="2">
    <location>
        <begin position="363"/>
        <end position="382"/>
    </location>
</feature>
<evidence type="ECO:0000256" key="1">
    <source>
        <dbReference type="SAM" id="MobiDB-lite"/>
    </source>
</evidence>
<feature type="transmembrane region" description="Helical" evidence="2">
    <location>
        <begin position="170"/>
        <end position="194"/>
    </location>
</feature>
<keyword evidence="2" id="KW-1133">Transmembrane helix</keyword>
<dbReference type="STRING" id="858619.CVAR_2104"/>
<dbReference type="AlphaFoldDB" id="G0HHH4"/>
<feature type="region of interest" description="Disordered" evidence="1">
    <location>
        <begin position="1"/>
        <end position="108"/>
    </location>
</feature>
<dbReference type="Pfam" id="PF19877">
    <property type="entry name" value="DUF6350"/>
    <property type="match status" value="1"/>
</dbReference>
<feature type="transmembrane region" description="Helical" evidence="2">
    <location>
        <begin position="130"/>
        <end position="150"/>
    </location>
</feature>
<feature type="transmembrane region" description="Helical" evidence="2">
    <location>
        <begin position="455"/>
        <end position="480"/>
    </location>
</feature>
<name>G0HHH4_CORVD</name>
<feature type="compositionally biased region" description="Low complexity" evidence="1">
    <location>
        <begin position="97"/>
        <end position="108"/>
    </location>
</feature>
<evidence type="ECO:0000313" key="4">
    <source>
        <dbReference type="Proteomes" id="UP000006659"/>
    </source>
</evidence>
<feature type="compositionally biased region" description="Acidic residues" evidence="1">
    <location>
        <begin position="503"/>
        <end position="556"/>
    </location>
</feature>
<keyword evidence="2" id="KW-0472">Membrane</keyword>
<evidence type="ECO:0000256" key="2">
    <source>
        <dbReference type="SAM" id="Phobius"/>
    </source>
</evidence>
<feature type="transmembrane region" description="Helical" evidence="2">
    <location>
        <begin position="298"/>
        <end position="318"/>
    </location>
</feature>
<feature type="region of interest" description="Disordered" evidence="1">
    <location>
        <begin position="503"/>
        <end position="591"/>
    </location>
</feature>
<dbReference type="InterPro" id="IPR045931">
    <property type="entry name" value="DUF6350"/>
</dbReference>
<dbReference type="Proteomes" id="UP000006659">
    <property type="component" value="Chromosome"/>
</dbReference>
<dbReference type="HOGENOM" id="CLU_020665_2_0_11"/>
<feature type="compositionally biased region" description="Basic and acidic residues" evidence="1">
    <location>
        <begin position="87"/>
        <end position="96"/>
    </location>
</feature>
<feature type="compositionally biased region" description="Low complexity" evidence="1">
    <location>
        <begin position="47"/>
        <end position="69"/>
    </location>
</feature>
<proteinExistence type="predicted"/>
<feature type="transmembrane region" description="Helical" evidence="2">
    <location>
        <begin position="394"/>
        <end position="412"/>
    </location>
</feature>